<dbReference type="Gene3D" id="2.130.10.10">
    <property type="entry name" value="YVTN repeat-like/Quinoprotein amine dehydrogenase"/>
    <property type="match status" value="1"/>
</dbReference>
<dbReference type="AlphaFoldDB" id="A0A3N4LK59"/>
<evidence type="ECO:0000256" key="2">
    <source>
        <dbReference type="ARBA" id="ARBA00023136"/>
    </source>
</evidence>
<evidence type="ECO:0000313" key="6">
    <source>
        <dbReference type="Proteomes" id="UP000267821"/>
    </source>
</evidence>
<dbReference type="SUPFAM" id="SSF50978">
    <property type="entry name" value="WD40 repeat-like"/>
    <property type="match status" value="1"/>
</dbReference>
<dbReference type="Pfam" id="PF07064">
    <property type="entry name" value="RIC1"/>
    <property type="match status" value="1"/>
</dbReference>
<dbReference type="GO" id="GO:0006886">
    <property type="term" value="P:intracellular protein transport"/>
    <property type="evidence" value="ECO:0007669"/>
    <property type="project" value="InterPro"/>
</dbReference>
<keyword evidence="6" id="KW-1185">Reference proteome</keyword>
<feature type="domain" description="RIC1 C-terminal alpha solenoid region" evidence="4">
    <location>
        <begin position="906"/>
        <end position="1077"/>
    </location>
</feature>
<feature type="region of interest" description="Disordered" evidence="3">
    <location>
        <begin position="66"/>
        <end position="92"/>
    </location>
</feature>
<dbReference type="InterPro" id="IPR040096">
    <property type="entry name" value="Ric1"/>
</dbReference>
<dbReference type="GO" id="GO:0042147">
    <property type="term" value="P:retrograde transport, endosome to Golgi"/>
    <property type="evidence" value="ECO:0007669"/>
    <property type="project" value="TreeGrafter"/>
</dbReference>
<dbReference type="InterPro" id="IPR036322">
    <property type="entry name" value="WD40_repeat_dom_sf"/>
</dbReference>
<dbReference type="GO" id="GO:0034066">
    <property type="term" value="C:Ric1-Rgp1 guanyl-nucleotide exchange factor complex"/>
    <property type="evidence" value="ECO:0007669"/>
    <property type="project" value="InterPro"/>
</dbReference>
<evidence type="ECO:0000259" key="4">
    <source>
        <dbReference type="Pfam" id="PF07064"/>
    </source>
</evidence>
<dbReference type="InterPro" id="IPR015943">
    <property type="entry name" value="WD40/YVTN_repeat-like_dom_sf"/>
</dbReference>
<proteinExistence type="predicted"/>
<feature type="region of interest" description="Disordered" evidence="3">
    <location>
        <begin position="1105"/>
        <end position="1174"/>
    </location>
</feature>
<evidence type="ECO:0000313" key="5">
    <source>
        <dbReference type="EMBL" id="RPB23146.1"/>
    </source>
</evidence>
<dbReference type="Proteomes" id="UP000267821">
    <property type="component" value="Unassembled WGS sequence"/>
</dbReference>
<dbReference type="InParanoid" id="A0A3N4LK59"/>
<protein>
    <submittedName>
        <fullName evidence="5">RIC1-domain-containing protein</fullName>
    </submittedName>
</protein>
<evidence type="ECO:0000256" key="1">
    <source>
        <dbReference type="ARBA" id="ARBA00004370"/>
    </source>
</evidence>
<evidence type="ECO:0000256" key="3">
    <source>
        <dbReference type="SAM" id="MobiDB-lite"/>
    </source>
</evidence>
<name>A0A3N4LK59_9PEZI</name>
<feature type="compositionally biased region" description="Low complexity" evidence="3">
    <location>
        <begin position="1130"/>
        <end position="1143"/>
    </location>
</feature>
<gene>
    <name evidence="5" type="ORF">L211DRAFT_868940</name>
</gene>
<dbReference type="EMBL" id="ML121548">
    <property type="protein sequence ID" value="RPB23146.1"/>
    <property type="molecule type" value="Genomic_DNA"/>
</dbReference>
<dbReference type="OrthoDB" id="67540at2759"/>
<keyword evidence="2" id="KW-0472">Membrane</keyword>
<organism evidence="5 6">
    <name type="scientific">Terfezia boudieri ATCC MYA-4762</name>
    <dbReference type="NCBI Taxonomy" id="1051890"/>
    <lineage>
        <taxon>Eukaryota</taxon>
        <taxon>Fungi</taxon>
        <taxon>Dikarya</taxon>
        <taxon>Ascomycota</taxon>
        <taxon>Pezizomycotina</taxon>
        <taxon>Pezizomycetes</taxon>
        <taxon>Pezizales</taxon>
        <taxon>Pezizaceae</taxon>
        <taxon>Terfezia</taxon>
    </lineage>
</organism>
<dbReference type="STRING" id="1051890.A0A3N4LK59"/>
<dbReference type="PANTHER" id="PTHR22746">
    <property type="entry name" value="RAB6A-GEF COMPLEX PARTNER PROTEIN 1"/>
    <property type="match status" value="1"/>
</dbReference>
<dbReference type="SUPFAM" id="SSF82171">
    <property type="entry name" value="DPP6 N-terminal domain-like"/>
    <property type="match status" value="1"/>
</dbReference>
<comment type="subcellular location">
    <subcellularLocation>
        <location evidence="1">Membrane</location>
    </subcellularLocation>
</comment>
<dbReference type="GO" id="GO:0000139">
    <property type="term" value="C:Golgi membrane"/>
    <property type="evidence" value="ECO:0007669"/>
    <property type="project" value="TreeGrafter"/>
</dbReference>
<reference evidence="5 6" key="1">
    <citation type="journal article" date="2018" name="Nat. Ecol. Evol.">
        <title>Pezizomycetes genomes reveal the molecular basis of ectomycorrhizal truffle lifestyle.</title>
        <authorList>
            <person name="Murat C."/>
            <person name="Payen T."/>
            <person name="Noel B."/>
            <person name="Kuo A."/>
            <person name="Morin E."/>
            <person name="Chen J."/>
            <person name="Kohler A."/>
            <person name="Krizsan K."/>
            <person name="Balestrini R."/>
            <person name="Da Silva C."/>
            <person name="Montanini B."/>
            <person name="Hainaut M."/>
            <person name="Levati E."/>
            <person name="Barry K.W."/>
            <person name="Belfiori B."/>
            <person name="Cichocki N."/>
            <person name="Clum A."/>
            <person name="Dockter R.B."/>
            <person name="Fauchery L."/>
            <person name="Guy J."/>
            <person name="Iotti M."/>
            <person name="Le Tacon F."/>
            <person name="Lindquist E.A."/>
            <person name="Lipzen A."/>
            <person name="Malagnac F."/>
            <person name="Mello A."/>
            <person name="Molinier V."/>
            <person name="Miyauchi S."/>
            <person name="Poulain J."/>
            <person name="Riccioni C."/>
            <person name="Rubini A."/>
            <person name="Sitrit Y."/>
            <person name="Splivallo R."/>
            <person name="Traeger S."/>
            <person name="Wang M."/>
            <person name="Zifcakova L."/>
            <person name="Wipf D."/>
            <person name="Zambonelli A."/>
            <person name="Paolocci F."/>
            <person name="Nowrousian M."/>
            <person name="Ottonello S."/>
            <person name="Baldrian P."/>
            <person name="Spatafora J.W."/>
            <person name="Henrissat B."/>
            <person name="Nagy L.G."/>
            <person name="Aury J.M."/>
            <person name="Wincker P."/>
            <person name="Grigoriev I.V."/>
            <person name="Bonfante P."/>
            <person name="Martin F.M."/>
        </authorList>
    </citation>
    <scope>NUCLEOTIDE SEQUENCE [LARGE SCALE GENOMIC DNA]</scope>
    <source>
        <strain evidence="5 6">ATCC MYA-4762</strain>
    </source>
</reference>
<dbReference type="PANTHER" id="PTHR22746:SF10">
    <property type="entry name" value="GUANINE NUCLEOTIDE EXCHANGE FACTOR SUBUNIT RIC1"/>
    <property type="match status" value="1"/>
</dbReference>
<dbReference type="InterPro" id="IPR009771">
    <property type="entry name" value="RIC1_C"/>
</dbReference>
<accession>A0A3N4LK59</accession>
<sequence length="1174" mass="129722">MYWPLGTPRIFSAKVTNSVTTYDSDVNHEVQTLVAVSPIDYTGDATSSSSSKKAVQRDDLLLAGDSAQKVQDVGERESQEDEEAASRAHRSKREFLDPHHLLGTSLEDGNKSGSSLDVTFSEELNEKIANGAILALKMSRNGVLFATITVTDMTIWQTKPTAVVAHVRRSQLSLKSYGPNIDLLIRPDNQIFVVQTALGYFITYSLAGDPMGRVYRPTFVHSHYSHARQNSSASAGGAMRNIGGGGGTGGTFMVGAGEAGGVREYSVRFRMVIKVDAGIVKAQALDDELVVSTEKPAAVQCIRWTPDSKGTQTTTRLLSRMSWIHKEKKQKTVITMTEMIYDKPMNLSTWVTSDGRAYAVQKDNTVDGDGAPIMFKGYCFHVPLKSEENAVKVAINARFSLIAVGQANGVISVYNARDYVGNIPLSYIVRPASSMTGRMSFVTWSPDGYALFGGYEKGWAIWSVYGKPGAHSFWAERDQIKRSSGEGYLDGVKDGCWFGGGQDLLLVKYKGDRRLWALEMAKSAVTGCYNAANVSRAVLQTNEKLLIYRGYELADLTTLVQENSILWNHVPMPPIYLIDNWPVKSVVISPDGRYVAIAGKRGLAHYSVNSGRWKTFVNEKMEHSFHVRGGMCWYHHILIAAVECDSVYEIRLYSRETDLDNSLLLHVETLPAPIILISLVGYDSLLAYTLDNILYHYVITPTKDTVKLIQVGQLTFHGIIRSPSRVRGLSWILPEEQILEGDPATDVTVASVLFLVDGKLALLQPSSREGGEAKYEMRVLAKNVEYYCLMRDQPLQFVQSGATVNHTPIEMLSSGNGKIKEGLRDSLWIFDGKDLKAWVDVQEVMQSARGDFRELPTPVKVDVDFYPMSILLTKGIILGIESELVQRRDINFSYFKFSTRTQLFIHHFFRRLLTEGLPEAALELASHFESLTYFPHALEVLLHNVLDEEADSQPDPDEAVLPDVVRFLTNFPHYLDIIVQCTRKTEVASWHHLFSVVGSPQALFEESLARGNLKTAGGYLLILHTMEKLSSSSKDMVRLLAIAVAQGDWDLCKELARFLVALDDTGKTLKEALELVELRSPVEDMERSFMFENARLIAPPALQSRRTEGNVVGDGTSADGGSEGTGGDWGSSSSVSEMGASVDEIPIQPLPGSVKDGGTNESGDVSEGPHRRAD</sequence>
<dbReference type="Pfam" id="PF25440">
    <property type="entry name" value="Beta-prop_RIC1_2nd"/>
    <property type="match status" value="1"/>
</dbReference>
<dbReference type="GO" id="GO:0005829">
    <property type="term" value="C:cytosol"/>
    <property type="evidence" value="ECO:0007669"/>
    <property type="project" value="TreeGrafter"/>
</dbReference>